<organism evidence="1">
    <name type="scientific">Anguilla anguilla</name>
    <name type="common">European freshwater eel</name>
    <name type="synonym">Muraena anguilla</name>
    <dbReference type="NCBI Taxonomy" id="7936"/>
    <lineage>
        <taxon>Eukaryota</taxon>
        <taxon>Metazoa</taxon>
        <taxon>Chordata</taxon>
        <taxon>Craniata</taxon>
        <taxon>Vertebrata</taxon>
        <taxon>Euteleostomi</taxon>
        <taxon>Actinopterygii</taxon>
        <taxon>Neopterygii</taxon>
        <taxon>Teleostei</taxon>
        <taxon>Anguilliformes</taxon>
        <taxon>Anguillidae</taxon>
        <taxon>Anguilla</taxon>
    </lineage>
</organism>
<protein>
    <submittedName>
        <fullName evidence="1">Uncharacterized protein</fullName>
    </submittedName>
</protein>
<name>A0A0E9R4S2_ANGAN</name>
<proteinExistence type="predicted"/>
<reference evidence="1" key="2">
    <citation type="journal article" date="2015" name="Fish Shellfish Immunol.">
        <title>Early steps in the European eel (Anguilla anguilla)-Vibrio vulnificus interaction in the gills: Role of the RtxA13 toxin.</title>
        <authorList>
            <person name="Callol A."/>
            <person name="Pajuelo D."/>
            <person name="Ebbesson L."/>
            <person name="Teles M."/>
            <person name="MacKenzie S."/>
            <person name="Amaro C."/>
        </authorList>
    </citation>
    <scope>NUCLEOTIDE SEQUENCE</scope>
</reference>
<evidence type="ECO:0000313" key="1">
    <source>
        <dbReference type="EMBL" id="JAH24124.1"/>
    </source>
</evidence>
<dbReference type="EMBL" id="GBXM01084453">
    <property type="protein sequence ID" value="JAH24124.1"/>
    <property type="molecule type" value="Transcribed_RNA"/>
</dbReference>
<dbReference type="AlphaFoldDB" id="A0A0E9R4S2"/>
<sequence>MIIPLNHVLPSVMPLQQSFNMGRFCYLIY</sequence>
<reference evidence="1" key="1">
    <citation type="submission" date="2014-11" db="EMBL/GenBank/DDBJ databases">
        <authorList>
            <person name="Amaro Gonzalez C."/>
        </authorList>
    </citation>
    <scope>NUCLEOTIDE SEQUENCE</scope>
</reference>
<accession>A0A0E9R4S2</accession>